<evidence type="ECO:0000256" key="1">
    <source>
        <dbReference type="SAM" id="MobiDB-lite"/>
    </source>
</evidence>
<reference evidence="2 3" key="1">
    <citation type="journal article" date="2021" name="Elife">
        <title>Chloroplast acquisition without the gene transfer in kleptoplastic sea slugs, Plakobranchus ocellatus.</title>
        <authorList>
            <person name="Maeda T."/>
            <person name="Takahashi S."/>
            <person name="Yoshida T."/>
            <person name="Shimamura S."/>
            <person name="Takaki Y."/>
            <person name="Nagai Y."/>
            <person name="Toyoda A."/>
            <person name="Suzuki Y."/>
            <person name="Arimoto A."/>
            <person name="Ishii H."/>
            <person name="Satoh N."/>
            <person name="Nishiyama T."/>
            <person name="Hasebe M."/>
            <person name="Maruyama T."/>
            <person name="Minagawa J."/>
            <person name="Obokata J."/>
            <person name="Shigenobu S."/>
        </authorList>
    </citation>
    <scope>NUCLEOTIDE SEQUENCE [LARGE SCALE GENOMIC DNA]</scope>
</reference>
<keyword evidence="3" id="KW-1185">Reference proteome</keyword>
<feature type="region of interest" description="Disordered" evidence="1">
    <location>
        <begin position="40"/>
        <end position="74"/>
    </location>
</feature>
<dbReference type="Proteomes" id="UP000762676">
    <property type="component" value="Unassembled WGS sequence"/>
</dbReference>
<organism evidence="2 3">
    <name type="scientific">Elysia marginata</name>
    <dbReference type="NCBI Taxonomy" id="1093978"/>
    <lineage>
        <taxon>Eukaryota</taxon>
        <taxon>Metazoa</taxon>
        <taxon>Spiralia</taxon>
        <taxon>Lophotrochozoa</taxon>
        <taxon>Mollusca</taxon>
        <taxon>Gastropoda</taxon>
        <taxon>Heterobranchia</taxon>
        <taxon>Euthyneura</taxon>
        <taxon>Panpulmonata</taxon>
        <taxon>Sacoglossa</taxon>
        <taxon>Placobranchoidea</taxon>
        <taxon>Plakobranchidae</taxon>
        <taxon>Elysia</taxon>
    </lineage>
</organism>
<accession>A0AAV4HPC1</accession>
<name>A0AAV4HPC1_9GAST</name>
<comment type="caution">
    <text evidence="2">The sequence shown here is derived from an EMBL/GenBank/DDBJ whole genome shotgun (WGS) entry which is preliminary data.</text>
</comment>
<dbReference type="EMBL" id="BMAT01009118">
    <property type="protein sequence ID" value="GFR99046.1"/>
    <property type="molecule type" value="Genomic_DNA"/>
</dbReference>
<evidence type="ECO:0000313" key="2">
    <source>
        <dbReference type="EMBL" id="GFR99046.1"/>
    </source>
</evidence>
<gene>
    <name evidence="2" type="ORF">ElyMa_004518400</name>
</gene>
<sequence>MEWVGDAEVELCSPHSTRKSHPYNQLSEWCEELGRSLLLRHPKNRPPDGVKAGSGPGNMHPQMHKPLPPMHHPG</sequence>
<proteinExistence type="predicted"/>
<dbReference type="AlphaFoldDB" id="A0AAV4HPC1"/>
<evidence type="ECO:0000313" key="3">
    <source>
        <dbReference type="Proteomes" id="UP000762676"/>
    </source>
</evidence>
<protein>
    <submittedName>
        <fullName evidence="2">Uncharacterized protein</fullName>
    </submittedName>
</protein>